<organism evidence="1 2">
    <name type="scientific">Porites lobata</name>
    <dbReference type="NCBI Taxonomy" id="104759"/>
    <lineage>
        <taxon>Eukaryota</taxon>
        <taxon>Metazoa</taxon>
        <taxon>Cnidaria</taxon>
        <taxon>Anthozoa</taxon>
        <taxon>Hexacorallia</taxon>
        <taxon>Scleractinia</taxon>
        <taxon>Fungiina</taxon>
        <taxon>Poritidae</taxon>
        <taxon>Porites</taxon>
    </lineage>
</organism>
<comment type="caution">
    <text evidence="1">The sequence shown here is derived from an EMBL/GenBank/DDBJ whole genome shotgun (WGS) entry which is preliminary data.</text>
</comment>
<proteinExistence type="predicted"/>
<protein>
    <submittedName>
        <fullName evidence="1">Uncharacterized protein</fullName>
    </submittedName>
</protein>
<feature type="non-terminal residue" evidence="1">
    <location>
        <position position="1"/>
    </location>
</feature>
<evidence type="ECO:0000313" key="1">
    <source>
        <dbReference type="EMBL" id="CAH3177377.1"/>
    </source>
</evidence>
<sequence>ILNNLAPDYLVDLIHVYEPARCLVPLVWGLMAGRLEGKTLASQKYIDHRHPSTSPLESFFDSPRPQLHVSSRNRTTYANHKWTFCIHEQVH</sequence>
<name>A0ABN8RGR5_9CNID</name>
<accession>A0ABN8RGR5</accession>
<dbReference type="EMBL" id="CALNXK010000224">
    <property type="protein sequence ID" value="CAH3177377.1"/>
    <property type="molecule type" value="Genomic_DNA"/>
</dbReference>
<dbReference type="Proteomes" id="UP001159405">
    <property type="component" value="Unassembled WGS sequence"/>
</dbReference>
<reference evidence="1 2" key="1">
    <citation type="submission" date="2022-05" db="EMBL/GenBank/DDBJ databases">
        <authorList>
            <consortium name="Genoscope - CEA"/>
            <person name="William W."/>
        </authorList>
    </citation>
    <scope>NUCLEOTIDE SEQUENCE [LARGE SCALE GENOMIC DNA]</scope>
</reference>
<gene>
    <name evidence="1" type="ORF">PLOB_00019230</name>
</gene>
<evidence type="ECO:0000313" key="2">
    <source>
        <dbReference type="Proteomes" id="UP001159405"/>
    </source>
</evidence>
<keyword evidence="2" id="KW-1185">Reference proteome</keyword>